<dbReference type="Proteomes" id="UP000245202">
    <property type="component" value="Unassembled WGS sequence"/>
</dbReference>
<keyword evidence="2" id="KW-1185">Reference proteome</keyword>
<organism evidence="1 2">
    <name type="scientific">Paenibacillus agaridevorans</name>
    <dbReference type="NCBI Taxonomy" id="171404"/>
    <lineage>
        <taxon>Bacteria</taxon>
        <taxon>Bacillati</taxon>
        <taxon>Bacillota</taxon>
        <taxon>Bacilli</taxon>
        <taxon>Bacillales</taxon>
        <taxon>Paenibacillaceae</taxon>
        <taxon>Paenibacillus</taxon>
    </lineage>
</organism>
<dbReference type="RefSeq" id="WP_108995642.1">
    <property type="nucleotide sequence ID" value="NZ_BDQX01000394.1"/>
</dbReference>
<dbReference type="EMBL" id="BDQX01000394">
    <property type="protein sequence ID" value="GBG11328.1"/>
    <property type="molecule type" value="Genomic_DNA"/>
</dbReference>
<evidence type="ECO:0000313" key="2">
    <source>
        <dbReference type="Proteomes" id="UP000245202"/>
    </source>
</evidence>
<dbReference type="CDD" id="cd19958">
    <property type="entry name" value="pyocin_knob"/>
    <property type="match status" value="1"/>
</dbReference>
<accession>A0A2R5F1H9</accession>
<comment type="caution">
    <text evidence="1">The sequence shown here is derived from an EMBL/GenBank/DDBJ whole genome shotgun (WGS) entry which is preliminary data.</text>
</comment>
<name>A0A2R5F1H9_9BACL</name>
<sequence length="651" mass="69099">MQLTSNLNLKKPGSTDNVNIDDLNGNADILDAEVTKLASTTEAGRMSAADKSKLNGITAGAQVNTVSSVAGKTGAVTLAKADVGLGNVDNVQQAPLTHVGTGGTAHAAATTAAAGFMSAADKSKLDGIASGANNYTHPANHPPSIITQDANNRFMTDVERTKLGGIATGAQVNRVIATQAQAEAGTDNATDMTPLRVSQAVAAVSTSIATPNKIIQRDGSGRAQVAAPIVAADIARKDTVDNAIANVVRDAGAIVNNTNFNTITNVGIYKLGIISDSANRPPATADYGLLEVFVSSDYLIQRYTEIVSGLTYQRTRYDGAAWTAWTSVSTNTRVVNGALQYLDGGEWKSVSGGGAPSFKYPTAYKNVGLSPGNAEIFDMAASDTHIYVIMTNSNTLYTLNHTNDFARADITMNTTVSGNNPHMFYKQSNDRLYAYMGQTHATPFGWINKTTGAFTALAQCPYANKKATYSAFDGDDLMWFVFGTNTWTGVDSAVYQYRISTNTWSLVVYYGNIWGGASVPPFDMVYLKDKHALFFIGGSGVNSSNSVIFHLNTLIPENINNPFVNYLISSTAGTMAIQGHSCYSPDGRHVVIPAYQGVAGFVFDTVTRQYWVIPGMVFASTVGGRSTISPSGKVFAHFSATGFSSTFFYTI</sequence>
<evidence type="ECO:0000313" key="1">
    <source>
        <dbReference type="EMBL" id="GBG11328.1"/>
    </source>
</evidence>
<dbReference type="AlphaFoldDB" id="A0A2R5F1H9"/>
<protein>
    <submittedName>
        <fullName evidence="1">Uncharacterized protein</fullName>
    </submittedName>
</protein>
<gene>
    <name evidence="1" type="ORF">PAT3040_06129</name>
</gene>
<proteinExistence type="predicted"/>
<reference evidence="1 2" key="1">
    <citation type="submission" date="2017-08" db="EMBL/GenBank/DDBJ databases">
        <title>Substantial Increase in Enzyme Production by Combined Drug-Resistance Mutations in Paenibacillus agaridevorans.</title>
        <authorList>
            <person name="Tanaka Y."/>
            <person name="Funane K."/>
            <person name="Hosaka T."/>
            <person name="Shiwa Y."/>
            <person name="Fujita N."/>
            <person name="Miyazaki T."/>
            <person name="Yoshikawa H."/>
            <person name="Murakami K."/>
            <person name="Kasahara K."/>
            <person name="Inaoka T."/>
            <person name="Hiraga Y."/>
            <person name="Ochi K."/>
        </authorList>
    </citation>
    <scope>NUCLEOTIDE SEQUENCE [LARGE SCALE GENOMIC DNA]</scope>
    <source>
        <strain evidence="1 2">T-3040</strain>
    </source>
</reference>